<comment type="caution">
    <text evidence="1">The sequence shown here is derived from an EMBL/GenBank/DDBJ whole genome shotgun (WGS) entry which is preliminary data.</text>
</comment>
<protein>
    <recommendedName>
        <fullName evidence="3">Outer membrane protein beta-barrel domain-containing protein</fullName>
    </recommendedName>
</protein>
<dbReference type="Proteomes" id="UP000580839">
    <property type="component" value="Unassembled WGS sequence"/>
</dbReference>
<sequence length="91" mass="9711">MDKLTLSGEVSDVSNTFDVEGSGIGFSMLGLGNYSFSPMLSGGLAFGYRVADIEIDDVGGQTPEDFDSALETENYSGVVARVSLSFTQRRK</sequence>
<evidence type="ECO:0000313" key="1">
    <source>
        <dbReference type="EMBL" id="NOT33216.1"/>
    </source>
</evidence>
<dbReference type="AlphaFoldDB" id="A0A849SFI1"/>
<evidence type="ECO:0000313" key="2">
    <source>
        <dbReference type="Proteomes" id="UP000580839"/>
    </source>
</evidence>
<reference evidence="1 2" key="1">
    <citation type="submission" date="2020-04" db="EMBL/GenBank/DDBJ databases">
        <title>Metagenomic profiling of ammonia- and methane-oxidizing microorganisms in a Dutch drinking water treatment plant.</title>
        <authorList>
            <person name="Poghosyan L."/>
            <person name="Leucker S."/>
        </authorList>
    </citation>
    <scope>NUCLEOTIDE SEQUENCE [LARGE SCALE GENOMIC DNA]</scope>
    <source>
        <strain evidence="1">S-RSF-IL-03</strain>
    </source>
</reference>
<dbReference type="EMBL" id="JABFRW010000033">
    <property type="protein sequence ID" value="NOT33216.1"/>
    <property type="molecule type" value="Genomic_DNA"/>
</dbReference>
<name>A0A849SFI1_UNCEI</name>
<accession>A0A849SFI1</accession>
<gene>
    <name evidence="1" type="ORF">HOP12_03500</name>
</gene>
<organism evidence="1 2">
    <name type="scientific">Eiseniibacteriota bacterium</name>
    <dbReference type="NCBI Taxonomy" id="2212470"/>
    <lineage>
        <taxon>Bacteria</taxon>
        <taxon>Candidatus Eiseniibacteriota</taxon>
    </lineage>
</organism>
<proteinExistence type="predicted"/>
<evidence type="ECO:0008006" key="3">
    <source>
        <dbReference type="Google" id="ProtNLM"/>
    </source>
</evidence>